<keyword evidence="5" id="KW-0927">Auxin signaling pathway</keyword>
<keyword evidence="3 6" id="KW-1133">Transmembrane helix</keyword>
<dbReference type="EMBL" id="JBHFFA010000003">
    <property type="protein sequence ID" value="KAL2634479.1"/>
    <property type="molecule type" value="Genomic_DNA"/>
</dbReference>
<dbReference type="InterPro" id="IPR004776">
    <property type="entry name" value="Mem_transp_PIN-like"/>
</dbReference>
<feature type="transmembrane region" description="Helical" evidence="6">
    <location>
        <begin position="167"/>
        <end position="185"/>
    </location>
</feature>
<keyword evidence="8" id="KW-1185">Reference proteome</keyword>
<feature type="transmembrane region" description="Helical" evidence="6">
    <location>
        <begin position="34"/>
        <end position="54"/>
    </location>
</feature>
<protein>
    <recommendedName>
        <fullName evidence="9">Auxin efflux carrier family protein</fullName>
    </recommendedName>
</protein>
<feature type="transmembrane region" description="Helical" evidence="6">
    <location>
        <begin position="294"/>
        <end position="313"/>
    </location>
</feature>
<comment type="subcellular location">
    <subcellularLocation>
        <location evidence="1">Membrane</location>
        <topology evidence="1">Multi-pass membrane protein</topology>
    </subcellularLocation>
</comment>
<dbReference type="GO" id="GO:0009734">
    <property type="term" value="P:auxin-activated signaling pathway"/>
    <property type="evidence" value="ECO:0007669"/>
    <property type="project" value="UniProtKB-KW"/>
</dbReference>
<evidence type="ECO:0000256" key="5">
    <source>
        <dbReference type="ARBA" id="ARBA00023294"/>
    </source>
</evidence>
<feature type="transmembrane region" description="Helical" evidence="6">
    <location>
        <begin position="325"/>
        <end position="347"/>
    </location>
</feature>
<dbReference type="AlphaFoldDB" id="A0ABD1YXE8"/>
<organism evidence="7 8">
    <name type="scientific">Riccia fluitans</name>
    <dbReference type="NCBI Taxonomy" id="41844"/>
    <lineage>
        <taxon>Eukaryota</taxon>
        <taxon>Viridiplantae</taxon>
        <taxon>Streptophyta</taxon>
        <taxon>Embryophyta</taxon>
        <taxon>Marchantiophyta</taxon>
        <taxon>Marchantiopsida</taxon>
        <taxon>Marchantiidae</taxon>
        <taxon>Marchantiales</taxon>
        <taxon>Ricciaceae</taxon>
        <taxon>Riccia</taxon>
    </lineage>
</organism>
<name>A0ABD1YXE8_9MARC</name>
<gene>
    <name evidence="7" type="ORF">R1flu_005958</name>
</gene>
<evidence type="ECO:0000256" key="1">
    <source>
        <dbReference type="ARBA" id="ARBA00004141"/>
    </source>
</evidence>
<dbReference type="PANTHER" id="PTHR31419:SF1">
    <property type="entry name" value="PROTEIN PIN-LIKES 6"/>
    <property type="match status" value="1"/>
</dbReference>
<feature type="transmembrane region" description="Helical" evidence="6">
    <location>
        <begin position="359"/>
        <end position="383"/>
    </location>
</feature>
<sequence>MDIFQSYVGSLAEVASPVGGESVAALLRFSMLPIAKVLIMCFLGFLMATSYIDILPAQARKELSKLVFSLFLPCLIVTQLGKAVTVEKVLMWWFIPVNVLLGSIVGCTIGYIVALLVKPLPEFFNFTVVMIGIGNIGNIPLVLIGAICHDPNNPFGDVDKCNSDGVAYISFGQWVGAVVVYTYVYKMLAPPASLKYTGEADKTGVLKGESLPYHANGVTNGNDLTAPLLLTSGKQNQVLEYVKACVEFKIGEIVTQPPVIASVLALVIGGIPYLKREVFEEHGFLFFLSDSLNMMGGAMIPCIMLALGGNLIGGAGSSQLGMKTTVAIVFTRLIIVPIEGLVILYLSDKFGFLPPNDKMFRFVILLQHTMPTSILAGAVTNLLGFAEKEASAILFYEHIISTITLTGWLILTTIFTLL</sequence>
<evidence type="ECO:0008006" key="9">
    <source>
        <dbReference type="Google" id="ProtNLM"/>
    </source>
</evidence>
<dbReference type="Proteomes" id="UP001605036">
    <property type="component" value="Unassembled WGS sequence"/>
</dbReference>
<accession>A0ABD1YXE8</accession>
<reference evidence="7 8" key="1">
    <citation type="submission" date="2024-09" db="EMBL/GenBank/DDBJ databases">
        <title>Chromosome-scale assembly of Riccia fluitans.</title>
        <authorList>
            <person name="Paukszto L."/>
            <person name="Sawicki J."/>
            <person name="Karawczyk K."/>
            <person name="Piernik-Szablinska J."/>
            <person name="Szczecinska M."/>
            <person name="Mazdziarz M."/>
        </authorList>
    </citation>
    <scope>NUCLEOTIDE SEQUENCE [LARGE SCALE GENOMIC DNA]</scope>
    <source>
        <strain evidence="7">Rf_01</strain>
        <tissue evidence="7">Aerial parts of the thallus</tissue>
    </source>
</reference>
<feature type="transmembrane region" description="Helical" evidence="6">
    <location>
        <begin position="66"/>
        <end position="84"/>
    </location>
</feature>
<dbReference type="InterPro" id="IPR039305">
    <property type="entry name" value="PILS2/6"/>
</dbReference>
<evidence type="ECO:0000313" key="7">
    <source>
        <dbReference type="EMBL" id="KAL2634479.1"/>
    </source>
</evidence>
<feature type="transmembrane region" description="Helical" evidence="6">
    <location>
        <begin position="253"/>
        <end position="274"/>
    </location>
</feature>
<feature type="transmembrane region" description="Helical" evidence="6">
    <location>
        <begin position="395"/>
        <end position="417"/>
    </location>
</feature>
<evidence type="ECO:0000313" key="8">
    <source>
        <dbReference type="Proteomes" id="UP001605036"/>
    </source>
</evidence>
<evidence type="ECO:0000256" key="6">
    <source>
        <dbReference type="SAM" id="Phobius"/>
    </source>
</evidence>
<dbReference type="GO" id="GO:0016020">
    <property type="term" value="C:membrane"/>
    <property type="evidence" value="ECO:0007669"/>
    <property type="project" value="UniProtKB-SubCell"/>
</dbReference>
<feature type="transmembrane region" description="Helical" evidence="6">
    <location>
        <begin position="90"/>
        <end position="116"/>
    </location>
</feature>
<keyword evidence="2 6" id="KW-0812">Transmembrane</keyword>
<feature type="transmembrane region" description="Helical" evidence="6">
    <location>
        <begin position="123"/>
        <end position="147"/>
    </location>
</feature>
<evidence type="ECO:0000256" key="2">
    <source>
        <dbReference type="ARBA" id="ARBA00022692"/>
    </source>
</evidence>
<comment type="caution">
    <text evidence="7">The sequence shown here is derived from an EMBL/GenBank/DDBJ whole genome shotgun (WGS) entry which is preliminary data.</text>
</comment>
<dbReference type="Pfam" id="PF03547">
    <property type="entry name" value="Mem_trans"/>
    <property type="match status" value="1"/>
</dbReference>
<evidence type="ECO:0000256" key="3">
    <source>
        <dbReference type="ARBA" id="ARBA00022989"/>
    </source>
</evidence>
<evidence type="ECO:0000256" key="4">
    <source>
        <dbReference type="ARBA" id="ARBA00023136"/>
    </source>
</evidence>
<keyword evidence="4 6" id="KW-0472">Membrane</keyword>
<dbReference type="PANTHER" id="PTHR31419">
    <property type="entry name" value="PROTEIN PIN-LIKES 2"/>
    <property type="match status" value="1"/>
</dbReference>
<proteinExistence type="predicted"/>